<dbReference type="RefSeq" id="WP_327616299.1">
    <property type="nucleotide sequence ID" value="NZ_JAYWTM010000001.1"/>
</dbReference>
<protein>
    <submittedName>
        <fullName evidence="10">Iron ABC transporter permease</fullName>
    </submittedName>
</protein>
<dbReference type="SUPFAM" id="SSF161098">
    <property type="entry name" value="MetI-like"/>
    <property type="match status" value="2"/>
</dbReference>
<feature type="transmembrane region" description="Helical" evidence="8">
    <location>
        <begin position="68"/>
        <end position="90"/>
    </location>
</feature>
<feature type="transmembrane region" description="Helical" evidence="8">
    <location>
        <begin position="193"/>
        <end position="217"/>
    </location>
</feature>
<dbReference type="CDD" id="cd06261">
    <property type="entry name" value="TM_PBP2"/>
    <property type="match status" value="2"/>
</dbReference>
<dbReference type="PANTHER" id="PTHR43357:SF3">
    <property type="entry name" value="FE(3+)-TRANSPORT SYSTEM PERMEASE PROTEIN FBPB 2"/>
    <property type="match status" value="1"/>
</dbReference>
<keyword evidence="2 8" id="KW-0813">Transport</keyword>
<evidence type="ECO:0000313" key="11">
    <source>
        <dbReference type="Proteomes" id="UP001309705"/>
    </source>
</evidence>
<evidence type="ECO:0000313" key="10">
    <source>
        <dbReference type="EMBL" id="MEC5341057.1"/>
    </source>
</evidence>
<evidence type="ECO:0000256" key="4">
    <source>
        <dbReference type="ARBA" id="ARBA00022519"/>
    </source>
</evidence>
<feature type="transmembrane region" description="Helical" evidence="8">
    <location>
        <begin position="385"/>
        <end position="406"/>
    </location>
</feature>
<comment type="caution">
    <text evidence="10">The sequence shown here is derived from an EMBL/GenBank/DDBJ whole genome shotgun (WGS) entry which is preliminary data.</text>
</comment>
<reference evidence="10 11" key="1">
    <citation type="journal article" date="2017" name="Int. J. Syst. Evol. Microbiol.">
        <title>Brenneria populi subsp. brevivirga subsp. nov. isolated from symptomatic bark of Populus x euramericana canker, and description of Brenneria populi subsp. populi subsp. nov.</title>
        <authorList>
            <person name="Zheng M.H."/>
            <person name="Piao C.G."/>
            <person name="Xue H."/>
            <person name="Guo M.W."/>
            <person name="Li Y."/>
        </authorList>
    </citation>
    <scope>NUCLEOTIDE SEQUENCE [LARGE SCALE GENOMIC DNA]</scope>
    <source>
        <strain evidence="10 11">D9-5</strain>
    </source>
</reference>
<feature type="transmembrane region" description="Helical" evidence="8">
    <location>
        <begin position="519"/>
        <end position="541"/>
    </location>
</feature>
<dbReference type="Gene3D" id="1.10.3720.10">
    <property type="entry name" value="MetI-like"/>
    <property type="match status" value="2"/>
</dbReference>
<dbReference type="PROSITE" id="PS50928">
    <property type="entry name" value="ABC_TM1"/>
    <property type="match status" value="2"/>
</dbReference>
<keyword evidence="4" id="KW-0997">Cell inner membrane</keyword>
<dbReference type="Pfam" id="PF00528">
    <property type="entry name" value="BPD_transp_1"/>
    <property type="match status" value="2"/>
</dbReference>
<feature type="domain" description="ABC transmembrane type-1" evidence="9">
    <location>
        <begin position="350"/>
        <end position="540"/>
    </location>
</feature>
<dbReference type="Proteomes" id="UP001309705">
    <property type="component" value="Unassembled WGS sequence"/>
</dbReference>
<evidence type="ECO:0000259" key="9">
    <source>
        <dbReference type="PROSITE" id="PS50928"/>
    </source>
</evidence>
<comment type="similarity">
    <text evidence="8">Belongs to the binding-protein-dependent transport system permease family.</text>
</comment>
<dbReference type="InterPro" id="IPR035906">
    <property type="entry name" value="MetI-like_sf"/>
</dbReference>
<keyword evidence="11" id="KW-1185">Reference proteome</keyword>
<keyword evidence="5 8" id="KW-0812">Transmembrane</keyword>
<feature type="transmembrane region" description="Helical" evidence="8">
    <location>
        <begin position="301"/>
        <end position="319"/>
    </location>
</feature>
<name>A0ABU6JKS7_9GAMM</name>
<feature type="transmembrane region" description="Helical" evidence="8">
    <location>
        <begin position="349"/>
        <end position="373"/>
    </location>
</feature>
<evidence type="ECO:0000256" key="6">
    <source>
        <dbReference type="ARBA" id="ARBA00022989"/>
    </source>
</evidence>
<dbReference type="EMBL" id="JAYWTM010000001">
    <property type="protein sequence ID" value="MEC5341057.1"/>
    <property type="molecule type" value="Genomic_DNA"/>
</dbReference>
<feature type="transmembrane region" description="Helical" evidence="8">
    <location>
        <begin position="412"/>
        <end position="429"/>
    </location>
</feature>
<feature type="transmembrane region" description="Helical" evidence="8">
    <location>
        <begin position="144"/>
        <end position="167"/>
    </location>
</feature>
<evidence type="ECO:0000256" key="8">
    <source>
        <dbReference type="RuleBase" id="RU363032"/>
    </source>
</evidence>
<gene>
    <name evidence="10" type="ORF">VSX58_00315</name>
</gene>
<evidence type="ECO:0000256" key="3">
    <source>
        <dbReference type="ARBA" id="ARBA00022475"/>
    </source>
</evidence>
<organism evidence="10 11">
    <name type="scientific">Brenneria populi</name>
    <dbReference type="NCBI Taxonomy" id="1505588"/>
    <lineage>
        <taxon>Bacteria</taxon>
        <taxon>Pseudomonadati</taxon>
        <taxon>Pseudomonadota</taxon>
        <taxon>Gammaproteobacteria</taxon>
        <taxon>Enterobacterales</taxon>
        <taxon>Pectobacteriaceae</taxon>
        <taxon>Brenneria</taxon>
    </lineage>
</organism>
<evidence type="ECO:0000256" key="1">
    <source>
        <dbReference type="ARBA" id="ARBA00004429"/>
    </source>
</evidence>
<dbReference type="PANTHER" id="PTHR43357">
    <property type="entry name" value="INNER MEMBRANE ABC TRANSPORTER PERMEASE PROTEIN YDCV"/>
    <property type="match status" value="1"/>
</dbReference>
<evidence type="ECO:0000256" key="2">
    <source>
        <dbReference type="ARBA" id="ARBA00022448"/>
    </source>
</evidence>
<dbReference type="InterPro" id="IPR000515">
    <property type="entry name" value="MetI-like"/>
</dbReference>
<comment type="subcellular location">
    <subcellularLocation>
        <location evidence="1">Cell inner membrane</location>
        <topology evidence="1">Multi-pass membrane protein</topology>
    </subcellularLocation>
    <subcellularLocation>
        <location evidence="8">Cell membrane</location>
        <topology evidence="8">Multi-pass membrane protein</topology>
    </subcellularLocation>
</comment>
<feature type="transmembrane region" description="Helical" evidence="8">
    <location>
        <begin position="472"/>
        <end position="499"/>
    </location>
</feature>
<feature type="domain" description="ABC transmembrane type-1" evidence="9">
    <location>
        <begin position="64"/>
        <end position="269"/>
    </location>
</feature>
<evidence type="ECO:0000256" key="5">
    <source>
        <dbReference type="ARBA" id="ARBA00022692"/>
    </source>
</evidence>
<feature type="transmembrane region" description="Helical" evidence="8">
    <location>
        <begin position="102"/>
        <end position="124"/>
    </location>
</feature>
<sequence length="551" mass="60058">MSANTQRRDIWTYITLLIFLGYIIFLALPLFTILVKSFFASDSGEFSLAYFSKFFGKAYYMNAVWNSLKVTVCVTLLSILAAGPLAWIMSTINIKGRGAIQVLILISSMSAPFIGAYAWILLLGRSGVVTRFFQRHLGVELPDIYGFSGILLVLTLQLSPLIFMYVAGALKNVDHSLLEAAESMNCTGLRKMWIVLMPLITPTLLAGGLLVFMRAFADFGTPMLIGEGYRTVPVLIFNEFISEVGGDDGFAAAISVVVVLFTMAVFLLQKYIANRKSYSMSALNPIVPADKRGLGNIAAHLYVYLFTAVAMMPQLYVAYTSFLKTSGKIFVDGYSLDSYRLAFTRVGDAIANTFLLAMAAIILITLIAVLIAYATVKRKGMVANLLDTFTMMPYIVPGSILGIALLSTFNQPPLLLSGTAAIMIAAFVIRRLPYTIRSSAAVLHQVNDSIEEAAISLGASTMKTFFRITVPMMMSGVIAGAILSWISIITELSTSIILYTGETKTMTVAIYTEVVRGNYGVAAALSTLLTATTVISLLIFFRLTGKKEITM</sequence>
<accession>A0ABU6JKS7</accession>
<keyword evidence="6 8" id="KW-1133">Transmembrane helix</keyword>
<keyword evidence="3" id="KW-1003">Cell membrane</keyword>
<evidence type="ECO:0000256" key="7">
    <source>
        <dbReference type="ARBA" id="ARBA00023136"/>
    </source>
</evidence>
<proteinExistence type="inferred from homology"/>
<feature type="transmembrane region" description="Helical" evidence="8">
    <location>
        <begin position="249"/>
        <end position="268"/>
    </location>
</feature>
<keyword evidence="7 8" id="KW-0472">Membrane</keyword>
<feature type="transmembrane region" description="Helical" evidence="8">
    <location>
        <begin position="12"/>
        <end position="35"/>
    </location>
</feature>